<evidence type="ECO:0000256" key="15">
    <source>
        <dbReference type="ARBA" id="ARBA00022884"/>
    </source>
</evidence>
<feature type="compositionally biased region" description="Polar residues" evidence="22">
    <location>
        <begin position="637"/>
        <end position="648"/>
    </location>
</feature>
<reference evidence="24" key="1">
    <citation type="journal article" date="2013" name="Genetics">
        <title>The draft genome and transcriptome of Panagrellus redivivus are shaped by the harsh demands of a free-living lifestyle.</title>
        <authorList>
            <person name="Srinivasan J."/>
            <person name="Dillman A.R."/>
            <person name="Macchietto M.G."/>
            <person name="Heikkinen L."/>
            <person name="Lakso M."/>
            <person name="Fracchia K.M."/>
            <person name="Antoshechkin I."/>
            <person name="Mortazavi A."/>
            <person name="Wong G."/>
            <person name="Sternberg P.W."/>
        </authorList>
    </citation>
    <scope>NUCLEOTIDE SEQUENCE [LARGE SCALE GENOMIC DNA]</scope>
    <source>
        <strain evidence="24">MT8872</strain>
    </source>
</reference>
<feature type="compositionally biased region" description="Low complexity" evidence="22">
    <location>
        <begin position="191"/>
        <end position="206"/>
    </location>
</feature>
<accession>A0A7E4VH53</accession>
<dbReference type="GO" id="GO:0004535">
    <property type="term" value="F:poly(A)-specific ribonuclease activity"/>
    <property type="evidence" value="ECO:0007669"/>
    <property type="project" value="UniProtKB-EC"/>
</dbReference>
<comment type="similarity">
    <text evidence="5">Belongs to the CCR4/nocturin family.</text>
</comment>
<dbReference type="InterPro" id="IPR001611">
    <property type="entry name" value="Leu-rich_rpt"/>
</dbReference>
<organism evidence="24 25">
    <name type="scientific">Panagrellus redivivus</name>
    <name type="common">Microworm</name>
    <dbReference type="NCBI Taxonomy" id="6233"/>
    <lineage>
        <taxon>Eukaryota</taxon>
        <taxon>Metazoa</taxon>
        <taxon>Ecdysozoa</taxon>
        <taxon>Nematoda</taxon>
        <taxon>Chromadorea</taxon>
        <taxon>Rhabditida</taxon>
        <taxon>Tylenchina</taxon>
        <taxon>Panagrolaimomorpha</taxon>
        <taxon>Panagrolaimoidea</taxon>
        <taxon>Panagrolaimidae</taxon>
        <taxon>Panagrellus</taxon>
    </lineage>
</organism>
<keyword evidence="16" id="KW-0805">Transcription regulation</keyword>
<evidence type="ECO:0000256" key="11">
    <source>
        <dbReference type="ARBA" id="ARBA00022737"/>
    </source>
</evidence>
<comment type="catalytic activity">
    <reaction evidence="1">
        <text>Exonucleolytic cleavage of poly(A) to 5'-AMP.</text>
        <dbReference type="EC" id="3.1.13.4"/>
    </reaction>
</comment>
<dbReference type="SUPFAM" id="SSF56219">
    <property type="entry name" value="DNase I-like"/>
    <property type="match status" value="1"/>
</dbReference>
<keyword evidence="8" id="KW-0433">Leucine-rich repeat</keyword>
<feature type="region of interest" description="Disordered" evidence="22">
    <location>
        <begin position="388"/>
        <end position="447"/>
    </location>
</feature>
<dbReference type="SUPFAM" id="SSF52058">
    <property type="entry name" value="L domain-like"/>
    <property type="match status" value="1"/>
</dbReference>
<reference evidence="25" key="2">
    <citation type="submission" date="2020-10" db="UniProtKB">
        <authorList>
            <consortium name="WormBaseParasite"/>
        </authorList>
    </citation>
    <scope>IDENTIFICATION</scope>
</reference>
<evidence type="ECO:0000259" key="23">
    <source>
        <dbReference type="Pfam" id="PF03372"/>
    </source>
</evidence>
<keyword evidence="9" id="KW-0540">Nuclease</keyword>
<dbReference type="Proteomes" id="UP000492821">
    <property type="component" value="Unassembled WGS sequence"/>
</dbReference>
<dbReference type="InterPro" id="IPR050410">
    <property type="entry name" value="CCR4/nocturin_mRNA_transcr"/>
</dbReference>
<dbReference type="PANTHER" id="PTHR12121:SF100">
    <property type="entry name" value="POLY(A)-SPECIFIC RIBONUCLEASE"/>
    <property type="match status" value="1"/>
</dbReference>
<keyword evidence="15" id="KW-0694">RNA-binding</keyword>
<evidence type="ECO:0000256" key="13">
    <source>
        <dbReference type="ARBA" id="ARBA00022839"/>
    </source>
</evidence>
<dbReference type="InterPro" id="IPR036691">
    <property type="entry name" value="Endo/exonu/phosph_ase_sf"/>
</dbReference>
<feature type="compositionally biased region" description="Pro residues" evidence="22">
    <location>
        <begin position="289"/>
        <end position="298"/>
    </location>
</feature>
<evidence type="ECO:0000256" key="18">
    <source>
        <dbReference type="ARBA" id="ARBA00023242"/>
    </source>
</evidence>
<evidence type="ECO:0000256" key="20">
    <source>
        <dbReference type="ARBA" id="ARBA00031469"/>
    </source>
</evidence>
<evidence type="ECO:0000313" key="24">
    <source>
        <dbReference type="Proteomes" id="UP000492821"/>
    </source>
</evidence>
<evidence type="ECO:0000256" key="3">
    <source>
        <dbReference type="ARBA" id="ARBA00004123"/>
    </source>
</evidence>
<dbReference type="GO" id="GO:0005737">
    <property type="term" value="C:cytoplasm"/>
    <property type="evidence" value="ECO:0007669"/>
    <property type="project" value="UniProtKB-SubCell"/>
</dbReference>
<keyword evidence="14" id="KW-0460">Magnesium</keyword>
<dbReference type="PANTHER" id="PTHR12121">
    <property type="entry name" value="CARBON CATABOLITE REPRESSOR PROTEIN 4"/>
    <property type="match status" value="1"/>
</dbReference>
<evidence type="ECO:0000256" key="19">
    <source>
        <dbReference type="ARBA" id="ARBA00030493"/>
    </source>
</evidence>
<keyword evidence="11" id="KW-0677">Repeat</keyword>
<keyword evidence="7" id="KW-0963">Cytoplasm</keyword>
<keyword evidence="13" id="KW-0269">Exonuclease</keyword>
<keyword evidence="24" id="KW-1185">Reference proteome</keyword>
<evidence type="ECO:0000313" key="25">
    <source>
        <dbReference type="WBParaSite" id="Pan_g20443.t1"/>
    </source>
</evidence>
<evidence type="ECO:0000256" key="21">
    <source>
        <dbReference type="ARBA" id="ARBA00033317"/>
    </source>
</evidence>
<evidence type="ECO:0000256" key="16">
    <source>
        <dbReference type="ARBA" id="ARBA00023015"/>
    </source>
</evidence>
<feature type="domain" description="Endonuclease/exonuclease/phosphatase" evidence="23">
    <location>
        <begin position="932"/>
        <end position="1281"/>
    </location>
</feature>
<sequence>MSLRNASRPQTPQRSRSPVAGCTLFPAVAPAVSSALSVLACSVFVYCLSLSDVFSRNVLRSSIANPNFHRVYFNRPLAGLNESISRTVLPRMHHTQSNPVFHVDPRAYVPLPRNIHPQRPPMHQTGYTIGPPPAFTFPPPALATIHPAPVDPPPVLMTSYGFYVPAAPVPCIQPPPVAFISNPPHQNQPNRGPQPRRYSPGGRRYYPIPPSRNLEQQYLPPRNQYQTQSQHNLPPQFHNLPPQFLPMPFPLHPGVMPYSVTPFCHVPPPFPPPGYPTVAPYACPPPYDAVPTAGPPPQLSQQNPAPAPRPAPPFQQLYRSSSERYCNSAVPWYLHQDDVPRFTFTPEPSNLSQHSEPQSYWGQAERSYSPPLWLQSCPALIISPEVDEEKNDNVVASTPESEGLSESDPTPSLEELSQDDEFERDATLSPQPEDQPEDKTDSDGQKQTTNQAHINALKTKLFSLADHRRVQNMLSPGGGQSVRTGLANWSINYGCPGNESRIFSDNCAHLKPLPKELTQLPWHIFGCESLSRIADMLPEETPILLAESDAKACYDPAHVTELKNLRKEDLAALKAHFFDIMKSAMKYASPPGSPLENIEEFLEGCWAYIFLVADPNLLLNLPPPAVMTPPPTTVLPQGSSCRQTSPSDSVMCPPRSVSSTEDGSVGSLPNGDVAATSPPKPHGYNFADLYAASEGSATTVNNFYPEYDNQGPNKSNFCIDDRPTAKPGYPLTKQENPDCTRDLPSGLKALHYVMGLRKEADEKERAPPQDLNQQSNWTTLQLSGGIRFIAPSVFDLTHLTQLHVSHNRLLTLDKDIGKLVNLRVLDISHNCLCYLPSSLSVLPLVELYVQHNGLHCLPNEIGLITTLAVFKAHDNPMAPDLLRFFDTEQPVKSVIAFLRARLDSIPPKLERLPSVLKQDMHPKYPKFSTLCYNILCRHYAASSHYPWCPPWALDWHYRRGLALQEIEAYLADVMAFQEMDGAEYEETFKPRLNALGYSGVFYCKTRARSMGKDHAIVDGCAIFFKSYKFELAEHHGVDISNNPVESANANPLCYFSHTPPINGIRDTPNTIMINRMMPRDNIGLVVTLVPKTAFYIDVRSDLNADRQEKNAIPIVVATTHFHWDPDHCDVKAIQALSFVQCIRAQVMDVVKAKNVRREEVPILVLGDFNSLPGSAVTDYLGRNSVRKNHEEFKEFVNIDLSRFACTADRFNYGHSLNLTNIMERKPLDYTNYTAKFVGTIDHIFVTDESIRPVRTLDPIPISTLKANRIEGFPNPNTPSDHIPIYVEFNLVDPIDVTQSIIARDQEAQVNQRILANEFNTRFASRLGRPVILPNYNPTSGH</sequence>
<dbReference type="InterPro" id="IPR032675">
    <property type="entry name" value="LRR_dom_sf"/>
</dbReference>
<evidence type="ECO:0000256" key="8">
    <source>
        <dbReference type="ARBA" id="ARBA00022614"/>
    </source>
</evidence>
<feature type="region of interest" description="Disordered" evidence="22">
    <location>
        <begin position="630"/>
        <end position="677"/>
    </location>
</feature>
<keyword evidence="10" id="KW-0479">Metal-binding</keyword>
<keyword evidence="12" id="KW-0378">Hydrolase</keyword>
<name>A0A7E4VH53_PANRE</name>
<dbReference type="GO" id="GO:0003723">
    <property type="term" value="F:RNA binding"/>
    <property type="evidence" value="ECO:0007669"/>
    <property type="project" value="UniProtKB-KW"/>
</dbReference>
<evidence type="ECO:0000256" key="10">
    <source>
        <dbReference type="ARBA" id="ARBA00022723"/>
    </source>
</evidence>
<dbReference type="SMART" id="SM00369">
    <property type="entry name" value="LRR_TYP"/>
    <property type="match status" value="2"/>
</dbReference>
<evidence type="ECO:0000256" key="22">
    <source>
        <dbReference type="SAM" id="MobiDB-lite"/>
    </source>
</evidence>
<evidence type="ECO:0000256" key="6">
    <source>
        <dbReference type="ARBA" id="ARBA00012161"/>
    </source>
</evidence>
<dbReference type="GO" id="GO:0005634">
    <property type="term" value="C:nucleus"/>
    <property type="evidence" value="ECO:0007669"/>
    <property type="project" value="UniProtKB-SubCell"/>
</dbReference>
<evidence type="ECO:0000256" key="9">
    <source>
        <dbReference type="ARBA" id="ARBA00022722"/>
    </source>
</evidence>
<evidence type="ECO:0000256" key="12">
    <source>
        <dbReference type="ARBA" id="ARBA00022801"/>
    </source>
</evidence>
<comment type="subcellular location">
    <subcellularLocation>
        <location evidence="4">Cytoplasm</location>
    </subcellularLocation>
    <subcellularLocation>
        <location evidence="3">Nucleus</location>
    </subcellularLocation>
</comment>
<dbReference type="Gene3D" id="3.60.10.10">
    <property type="entry name" value="Endonuclease/exonuclease/phosphatase"/>
    <property type="match status" value="1"/>
</dbReference>
<dbReference type="Pfam" id="PF03372">
    <property type="entry name" value="Exo_endo_phos"/>
    <property type="match status" value="1"/>
</dbReference>
<feature type="region of interest" description="Disordered" evidence="22">
    <location>
        <begin position="178"/>
        <end position="214"/>
    </location>
</feature>
<dbReference type="Gene3D" id="3.80.10.10">
    <property type="entry name" value="Ribonuclease Inhibitor"/>
    <property type="match status" value="1"/>
</dbReference>
<evidence type="ECO:0000256" key="4">
    <source>
        <dbReference type="ARBA" id="ARBA00004496"/>
    </source>
</evidence>
<dbReference type="WBParaSite" id="Pan_g20443.t1">
    <property type="protein sequence ID" value="Pan_g20443.t1"/>
    <property type="gene ID" value="Pan_g20443"/>
</dbReference>
<proteinExistence type="inferred from homology"/>
<dbReference type="GO" id="GO:0046872">
    <property type="term" value="F:metal ion binding"/>
    <property type="evidence" value="ECO:0007669"/>
    <property type="project" value="UniProtKB-KW"/>
</dbReference>
<evidence type="ECO:0000256" key="2">
    <source>
        <dbReference type="ARBA" id="ARBA00001946"/>
    </source>
</evidence>
<dbReference type="Pfam" id="PF13855">
    <property type="entry name" value="LRR_8"/>
    <property type="match status" value="1"/>
</dbReference>
<protein>
    <recommendedName>
        <fullName evidence="6">poly(A)-specific ribonuclease</fullName>
        <ecNumber evidence="6">3.1.13.4</ecNumber>
    </recommendedName>
    <alternativeName>
        <fullName evidence="19">Carbon catabolite repressor protein 4</fullName>
    </alternativeName>
    <alternativeName>
        <fullName evidence="20">Cytoplasmic deadenylase</fullName>
    </alternativeName>
    <alternativeName>
        <fullName evidence="21">Glucose-repressible alcohol dehydrogenase transcriptional effector</fullName>
    </alternativeName>
</protein>
<dbReference type="InterPro" id="IPR003591">
    <property type="entry name" value="Leu-rich_rpt_typical-subtyp"/>
</dbReference>
<evidence type="ECO:0000256" key="5">
    <source>
        <dbReference type="ARBA" id="ARBA00010774"/>
    </source>
</evidence>
<evidence type="ECO:0000256" key="1">
    <source>
        <dbReference type="ARBA" id="ARBA00001663"/>
    </source>
</evidence>
<dbReference type="PROSITE" id="PS51450">
    <property type="entry name" value="LRR"/>
    <property type="match status" value="1"/>
</dbReference>
<dbReference type="InterPro" id="IPR005135">
    <property type="entry name" value="Endo/exonuclease/phosphatase"/>
</dbReference>
<feature type="region of interest" description="Disordered" evidence="22">
    <location>
        <begin position="289"/>
        <end position="315"/>
    </location>
</feature>
<evidence type="ECO:0000256" key="7">
    <source>
        <dbReference type="ARBA" id="ARBA00022490"/>
    </source>
</evidence>
<keyword evidence="17" id="KW-0804">Transcription</keyword>
<evidence type="ECO:0000256" key="14">
    <source>
        <dbReference type="ARBA" id="ARBA00022842"/>
    </source>
</evidence>
<comment type="cofactor">
    <cofactor evidence="2">
        <name>Mg(2+)</name>
        <dbReference type="ChEBI" id="CHEBI:18420"/>
    </cofactor>
</comment>
<dbReference type="EC" id="3.1.13.4" evidence="6"/>
<keyword evidence="18" id="KW-0539">Nucleus</keyword>
<evidence type="ECO:0000256" key="17">
    <source>
        <dbReference type="ARBA" id="ARBA00023163"/>
    </source>
</evidence>